<dbReference type="Proteomes" id="UP000886700">
    <property type="component" value="Unplaced"/>
</dbReference>
<sequence>MQLSPLSQDCWRHGHHRACPTPIERESPLTLQEFTVSHPYYILSPGNKRSYLLDNSSSSSQQDSIPGVQQKQQQLKDVLLKLEEEEITPTDVKYRLQPLEAVFQKERLSGHSQYIKPGWSLVSKPHREWFKAWKMEDGTYQGQKPSHLGHIQGKRTAPRGHLNHVEFVSQDQNNAQGLVWRQVLPPDLDKNSQGIFQSTQRVSREMVPGGPMTRAHQELSQTRQGIAIVGTKSTAKYEEATASRVSHLPPLKLLPRRVKTKWPPYTPGIFQAKFQTELTNKYFFQDWRVQPQAHYGSNEKPLVSLKDQVNTRLPYMPLFTKRVKLYMPKTNGVRQETKALSTEQGKISQLSQVSSRFLASKREHVEKETA</sequence>
<proteinExistence type="predicted"/>
<evidence type="ECO:0000313" key="2">
    <source>
        <dbReference type="RefSeq" id="XP_040586202.1"/>
    </source>
</evidence>
<name>A0ABM2W6B8_MESAU</name>
<protein>
    <submittedName>
        <fullName evidence="2">Uncharacterized protein LOC101831837 isoform X1</fullName>
    </submittedName>
</protein>
<accession>A0ABM2W6B8</accession>
<organism evidence="1 2">
    <name type="scientific">Mesocricetus auratus</name>
    <name type="common">Golden hamster</name>
    <dbReference type="NCBI Taxonomy" id="10036"/>
    <lineage>
        <taxon>Eukaryota</taxon>
        <taxon>Metazoa</taxon>
        <taxon>Chordata</taxon>
        <taxon>Craniata</taxon>
        <taxon>Vertebrata</taxon>
        <taxon>Euteleostomi</taxon>
        <taxon>Mammalia</taxon>
        <taxon>Eutheria</taxon>
        <taxon>Euarchontoglires</taxon>
        <taxon>Glires</taxon>
        <taxon>Rodentia</taxon>
        <taxon>Myomorpha</taxon>
        <taxon>Muroidea</taxon>
        <taxon>Cricetidae</taxon>
        <taxon>Cricetinae</taxon>
        <taxon>Mesocricetus</taxon>
    </lineage>
</organism>
<keyword evidence="1" id="KW-1185">Reference proteome</keyword>
<reference evidence="2" key="1">
    <citation type="submission" date="2025-08" db="UniProtKB">
        <authorList>
            <consortium name="RefSeq"/>
        </authorList>
    </citation>
    <scope>IDENTIFICATION</scope>
    <source>
        <tissue evidence="2">Liver</tissue>
    </source>
</reference>
<gene>
    <name evidence="2" type="primary">LOC101831837</name>
</gene>
<dbReference type="GeneID" id="101831837"/>
<dbReference type="RefSeq" id="XP_040586202.1">
    <property type="nucleotide sequence ID" value="XM_040730268.1"/>
</dbReference>
<evidence type="ECO:0000313" key="1">
    <source>
        <dbReference type="Proteomes" id="UP000886700"/>
    </source>
</evidence>